<name>A0A8X7Y5P3_POPTO</name>
<gene>
    <name evidence="1" type="ORF">POTOM_053314</name>
</gene>
<organism evidence="1 2">
    <name type="scientific">Populus tomentosa</name>
    <name type="common">Chinese white poplar</name>
    <dbReference type="NCBI Taxonomy" id="118781"/>
    <lineage>
        <taxon>Eukaryota</taxon>
        <taxon>Viridiplantae</taxon>
        <taxon>Streptophyta</taxon>
        <taxon>Embryophyta</taxon>
        <taxon>Tracheophyta</taxon>
        <taxon>Spermatophyta</taxon>
        <taxon>Magnoliopsida</taxon>
        <taxon>eudicotyledons</taxon>
        <taxon>Gunneridae</taxon>
        <taxon>Pentapetalae</taxon>
        <taxon>rosids</taxon>
        <taxon>fabids</taxon>
        <taxon>Malpighiales</taxon>
        <taxon>Salicaceae</taxon>
        <taxon>Saliceae</taxon>
        <taxon>Populus</taxon>
    </lineage>
</organism>
<keyword evidence="2" id="KW-1185">Reference proteome</keyword>
<dbReference type="PANTHER" id="PTHR34204:SF3">
    <property type="entry name" value="ASCH DOMAIN-CONTAINING PROTEIN"/>
    <property type="match status" value="1"/>
</dbReference>
<dbReference type="OrthoDB" id="112749at2759"/>
<dbReference type="AlphaFoldDB" id="A0A8X7Y5P3"/>
<dbReference type="EMBL" id="JAAWWB010000033">
    <property type="protein sequence ID" value="KAG6742443.1"/>
    <property type="molecule type" value="Genomic_DNA"/>
</dbReference>
<comment type="caution">
    <text evidence="1">The sequence shown here is derived from an EMBL/GenBank/DDBJ whole genome shotgun (WGS) entry which is preliminary data.</text>
</comment>
<dbReference type="PANTHER" id="PTHR34204">
    <property type="entry name" value="RNA-BINDING ASCH DOMAIN PROTEIN"/>
    <property type="match status" value="1"/>
</dbReference>
<proteinExistence type="predicted"/>
<dbReference type="Proteomes" id="UP000886885">
    <property type="component" value="Chromosome 17A"/>
</dbReference>
<sequence>MQALPVNHGETETDCFRQVPPQPLYKFLAMALYDSVTCGKASKKKDLADEDSESKQRREWNDLVLNEGTELIQLKANYGDLVLFVDGLKTIEGRCAVGDYNRMASGAVILFIKCVASGSGDNNSIQTSYAFFLQFGFLMTSSQQDFHRHASFFEMLEAGP</sequence>
<protein>
    <submittedName>
        <fullName evidence="1">Uncharacterized protein</fullName>
    </submittedName>
</protein>
<accession>A0A8X7Y5P3</accession>
<reference evidence="1" key="1">
    <citation type="journal article" date="2020" name="bioRxiv">
        <title>Hybrid origin of Populus tomentosa Carr. identified through genome sequencing and phylogenomic analysis.</title>
        <authorList>
            <person name="An X."/>
            <person name="Gao K."/>
            <person name="Chen Z."/>
            <person name="Li J."/>
            <person name="Yang X."/>
            <person name="Yang X."/>
            <person name="Zhou J."/>
            <person name="Guo T."/>
            <person name="Zhao T."/>
            <person name="Huang S."/>
            <person name="Miao D."/>
            <person name="Khan W.U."/>
            <person name="Rao P."/>
            <person name="Ye M."/>
            <person name="Lei B."/>
            <person name="Liao W."/>
            <person name="Wang J."/>
            <person name="Ji L."/>
            <person name="Li Y."/>
            <person name="Guo B."/>
            <person name="Mustafa N.S."/>
            <person name="Li S."/>
            <person name="Yun Q."/>
            <person name="Keller S.R."/>
            <person name="Mao J."/>
            <person name="Zhang R."/>
            <person name="Strauss S.H."/>
        </authorList>
    </citation>
    <scope>NUCLEOTIDE SEQUENCE</scope>
    <source>
        <strain evidence="1">GM15</strain>
        <tissue evidence="1">Leaf</tissue>
    </source>
</reference>
<evidence type="ECO:0000313" key="1">
    <source>
        <dbReference type="EMBL" id="KAG6742443.1"/>
    </source>
</evidence>
<evidence type="ECO:0000313" key="2">
    <source>
        <dbReference type="Proteomes" id="UP000886885"/>
    </source>
</evidence>